<gene>
    <name evidence="2" type="primary">ORF10464</name>
</gene>
<dbReference type="AlphaFoldDB" id="A0A0B6Y231"/>
<evidence type="ECO:0000256" key="1">
    <source>
        <dbReference type="SAM" id="MobiDB-lite"/>
    </source>
</evidence>
<feature type="region of interest" description="Disordered" evidence="1">
    <location>
        <begin position="76"/>
        <end position="113"/>
    </location>
</feature>
<accession>A0A0B6Y231</accession>
<feature type="non-terminal residue" evidence="2">
    <location>
        <position position="113"/>
    </location>
</feature>
<reference evidence="2" key="1">
    <citation type="submission" date="2014-12" db="EMBL/GenBank/DDBJ databases">
        <title>Insight into the proteome of Arion vulgaris.</title>
        <authorList>
            <person name="Aradska J."/>
            <person name="Bulat T."/>
            <person name="Smidak R."/>
            <person name="Sarate P."/>
            <person name="Gangsoo J."/>
            <person name="Sialana F."/>
            <person name="Bilban M."/>
            <person name="Lubec G."/>
        </authorList>
    </citation>
    <scope>NUCLEOTIDE SEQUENCE</scope>
    <source>
        <tissue evidence="2">Skin</tissue>
    </source>
</reference>
<organism evidence="2">
    <name type="scientific">Arion vulgaris</name>
    <dbReference type="NCBI Taxonomy" id="1028688"/>
    <lineage>
        <taxon>Eukaryota</taxon>
        <taxon>Metazoa</taxon>
        <taxon>Spiralia</taxon>
        <taxon>Lophotrochozoa</taxon>
        <taxon>Mollusca</taxon>
        <taxon>Gastropoda</taxon>
        <taxon>Heterobranchia</taxon>
        <taxon>Euthyneura</taxon>
        <taxon>Panpulmonata</taxon>
        <taxon>Eupulmonata</taxon>
        <taxon>Stylommatophora</taxon>
        <taxon>Helicina</taxon>
        <taxon>Arionoidea</taxon>
        <taxon>Arionidae</taxon>
        <taxon>Arion</taxon>
    </lineage>
</organism>
<sequence>DLNLGQLNGSPKCSQGYSEHHNLPSSHIQPCFTEISSQQQLTESHHNQLCSIDTGSSRTSFTKNNEDIMSASLGAASRAAQGTHPHSPAHQDAHEIFNTPNSSYQLDTEMDIS</sequence>
<feature type="region of interest" description="Disordered" evidence="1">
    <location>
        <begin position="39"/>
        <end position="63"/>
    </location>
</feature>
<feature type="non-terminal residue" evidence="2">
    <location>
        <position position="1"/>
    </location>
</feature>
<dbReference type="EMBL" id="HACG01003472">
    <property type="protein sequence ID" value="CEK50337.1"/>
    <property type="molecule type" value="Transcribed_RNA"/>
</dbReference>
<proteinExistence type="predicted"/>
<evidence type="ECO:0000313" key="2">
    <source>
        <dbReference type="EMBL" id="CEK50337.1"/>
    </source>
</evidence>
<protein>
    <submittedName>
        <fullName evidence="2">Uncharacterized protein</fullName>
    </submittedName>
</protein>
<feature type="region of interest" description="Disordered" evidence="1">
    <location>
        <begin position="1"/>
        <end position="21"/>
    </location>
</feature>
<name>A0A0B6Y231_9EUPU</name>